<organism evidence="1 2">
    <name type="scientific">Taxus chinensis</name>
    <name type="common">Chinese yew</name>
    <name type="synonym">Taxus wallichiana var. chinensis</name>
    <dbReference type="NCBI Taxonomy" id="29808"/>
    <lineage>
        <taxon>Eukaryota</taxon>
        <taxon>Viridiplantae</taxon>
        <taxon>Streptophyta</taxon>
        <taxon>Embryophyta</taxon>
        <taxon>Tracheophyta</taxon>
        <taxon>Spermatophyta</taxon>
        <taxon>Pinopsida</taxon>
        <taxon>Pinidae</taxon>
        <taxon>Conifers II</taxon>
        <taxon>Cupressales</taxon>
        <taxon>Taxaceae</taxon>
        <taxon>Taxus</taxon>
    </lineage>
</organism>
<proteinExistence type="predicted"/>
<dbReference type="AlphaFoldDB" id="A0AA38KLZ2"/>
<reference evidence="1 2" key="1">
    <citation type="journal article" date="2021" name="Nat. Plants">
        <title>The Taxus genome provides insights into paclitaxel biosynthesis.</title>
        <authorList>
            <person name="Xiong X."/>
            <person name="Gou J."/>
            <person name="Liao Q."/>
            <person name="Li Y."/>
            <person name="Zhou Q."/>
            <person name="Bi G."/>
            <person name="Li C."/>
            <person name="Du R."/>
            <person name="Wang X."/>
            <person name="Sun T."/>
            <person name="Guo L."/>
            <person name="Liang H."/>
            <person name="Lu P."/>
            <person name="Wu Y."/>
            <person name="Zhang Z."/>
            <person name="Ro D.K."/>
            <person name="Shang Y."/>
            <person name="Huang S."/>
            <person name="Yan J."/>
        </authorList>
    </citation>
    <scope>NUCLEOTIDE SEQUENCE [LARGE SCALE GENOMIC DNA]</scope>
    <source>
        <strain evidence="1">Ta-2019</strain>
    </source>
</reference>
<dbReference type="InterPro" id="IPR012337">
    <property type="entry name" value="RNaseH-like_sf"/>
</dbReference>
<name>A0AA38KLZ2_TAXCH</name>
<feature type="non-terminal residue" evidence="1">
    <location>
        <position position="1"/>
    </location>
</feature>
<keyword evidence="2" id="KW-1185">Reference proteome</keyword>
<dbReference type="EMBL" id="JAHRHJ020000008">
    <property type="protein sequence ID" value="KAH9307086.1"/>
    <property type="molecule type" value="Genomic_DNA"/>
</dbReference>
<gene>
    <name evidence="1" type="ORF">KI387_011490</name>
</gene>
<dbReference type="SUPFAM" id="SSF53098">
    <property type="entry name" value="Ribonuclease H-like"/>
    <property type="match status" value="1"/>
</dbReference>
<sequence length="51" mass="5419">SDIGATPGIVWIDLWLNGIPPESNWFKLNFDGASKGNPGTAARGGVIQDHK</sequence>
<evidence type="ECO:0000313" key="1">
    <source>
        <dbReference type="EMBL" id="KAH9307086.1"/>
    </source>
</evidence>
<protein>
    <submittedName>
        <fullName evidence="1">Uncharacterized protein</fullName>
    </submittedName>
</protein>
<feature type="non-terminal residue" evidence="1">
    <location>
        <position position="51"/>
    </location>
</feature>
<evidence type="ECO:0000313" key="2">
    <source>
        <dbReference type="Proteomes" id="UP000824469"/>
    </source>
</evidence>
<comment type="caution">
    <text evidence="1">The sequence shown here is derived from an EMBL/GenBank/DDBJ whole genome shotgun (WGS) entry which is preliminary data.</text>
</comment>
<accession>A0AA38KLZ2</accession>
<dbReference type="Proteomes" id="UP000824469">
    <property type="component" value="Unassembled WGS sequence"/>
</dbReference>